<sequence>MTIIDIIGYIPAIIFPVATLSQLFHLLKTKSSAGVSLITWVAFATGNVSLYIYTEKYNELQTIAGLLLTAILQVAIVLLILKYRTPKPVSVSGREPD</sequence>
<dbReference type="Proteomes" id="UP000184600">
    <property type="component" value="Unassembled WGS sequence"/>
</dbReference>
<dbReference type="Gene3D" id="1.20.1280.290">
    <property type="match status" value="1"/>
</dbReference>
<proteinExistence type="predicted"/>
<dbReference type="EMBL" id="FRFG01000031">
    <property type="protein sequence ID" value="SHO57082.1"/>
    <property type="molecule type" value="Genomic_DNA"/>
</dbReference>
<reference evidence="3" key="1">
    <citation type="submission" date="2016-12" db="EMBL/GenBank/DDBJ databases">
        <authorList>
            <person name="Rodrigo-Torres L."/>
            <person name="Arahal R.D."/>
            <person name="Lucena T."/>
        </authorList>
    </citation>
    <scope>NUCLEOTIDE SEQUENCE [LARGE SCALE GENOMIC DNA]</scope>
</reference>
<evidence type="ECO:0000256" key="1">
    <source>
        <dbReference type="SAM" id="Phobius"/>
    </source>
</evidence>
<dbReference type="RefSeq" id="WP_073583661.1">
    <property type="nucleotide sequence ID" value="NZ_AP024898.1"/>
</dbReference>
<evidence type="ECO:0000313" key="3">
    <source>
        <dbReference type="Proteomes" id="UP000184600"/>
    </source>
</evidence>
<keyword evidence="1" id="KW-0472">Membrane</keyword>
<keyword evidence="1" id="KW-0812">Transmembrane</keyword>
<feature type="transmembrane region" description="Helical" evidence="1">
    <location>
        <begin position="60"/>
        <end position="81"/>
    </location>
</feature>
<organism evidence="2 3">
    <name type="scientific">Vibrio quintilis</name>
    <dbReference type="NCBI Taxonomy" id="1117707"/>
    <lineage>
        <taxon>Bacteria</taxon>
        <taxon>Pseudomonadati</taxon>
        <taxon>Pseudomonadota</taxon>
        <taxon>Gammaproteobacteria</taxon>
        <taxon>Vibrionales</taxon>
        <taxon>Vibrionaceae</taxon>
        <taxon>Vibrio</taxon>
    </lineage>
</organism>
<gene>
    <name evidence="2" type="ORF">VQ7734_02851</name>
</gene>
<feature type="transmembrane region" description="Helical" evidence="1">
    <location>
        <begin position="6"/>
        <end position="27"/>
    </location>
</feature>
<dbReference type="OrthoDB" id="573129at2"/>
<evidence type="ECO:0000313" key="2">
    <source>
        <dbReference type="EMBL" id="SHO57082.1"/>
    </source>
</evidence>
<evidence type="ECO:0008006" key="4">
    <source>
        <dbReference type="Google" id="ProtNLM"/>
    </source>
</evidence>
<keyword evidence="3" id="KW-1185">Reference proteome</keyword>
<keyword evidence="1" id="KW-1133">Transmembrane helix</keyword>
<dbReference type="AlphaFoldDB" id="A0A1M7YWX0"/>
<name>A0A1M7YWX0_9VIBR</name>
<protein>
    <recommendedName>
        <fullName evidence="4">PQ loop repeat protein</fullName>
    </recommendedName>
</protein>
<accession>A0A1M7YWX0</accession>
<feature type="transmembrane region" description="Helical" evidence="1">
    <location>
        <begin position="34"/>
        <end position="54"/>
    </location>
</feature>